<feature type="region of interest" description="Disordered" evidence="1">
    <location>
        <begin position="441"/>
        <end position="462"/>
    </location>
</feature>
<reference evidence="2" key="1">
    <citation type="submission" date="2020-02" db="EMBL/GenBank/DDBJ databases">
        <authorList>
            <person name="Meier V. D."/>
        </authorList>
    </citation>
    <scope>NUCLEOTIDE SEQUENCE</scope>
    <source>
        <strain evidence="2">AVDCRST_MAG38</strain>
    </source>
</reference>
<dbReference type="GO" id="GO:0036440">
    <property type="term" value="F:citrate synthase activity"/>
    <property type="evidence" value="ECO:0007669"/>
    <property type="project" value="UniProtKB-EC"/>
</dbReference>
<accession>A0A6J4RJ42</accession>
<feature type="compositionally biased region" description="Basic residues" evidence="1">
    <location>
        <begin position="242"/>
        <end position="252"/>
    </location>
</feature>
<feature type="compositionally biased region" description="Basic and acidic residues" evidence="1">
    <location>
        <begin position="441"/>
        <end position="451"/>
    </location>
</feature>
<sequence length="462" mass="49383">EPDRCAGGRHGDRAGGAERAGSEGPAYAEVLQPVGAGARHRGRRGDPRERPPAGQGGGRGLRHAQLRPGVHEHRVVQERHHVHRWRQGDPALPRLSHRAAGGEVDLPRGRVPAAPRRAAEPGRVLPVGARHHVPHVRAREHRQVPDRVPARRAPDGDAHLGGGGAVVVLPAGEGHLRPRAALHLDHPAAGEDAHDRGDDLPPHEGAADRLPRQLAPLRRELPVDGGAHVGAALRGEPGVRQGTRRAAHPARRPRAELLDERGARGRLVARRPVLGGRGGRGGALRAAARRRQRGRAAHDRADRPPEERPRLHRGGEGGEGEPPHGLRAPRLQELRPARPHREAARRPGVRAGRDGQGPRDRAQARGGGAQRRLLREPQAVPERRLLHGADLPLHGVPHVLLHRAVRDGADGGVAGAVGGDAARQGAEDRPAAADLRRLARARVRDEADRVPAGHAEGLDPEV</sequence>
<feature type="region of interest" description="Disordered" evidence="1">
    <location>
        <begin position="228"/>
        <end position="379"/>
    </location>
</feature>
<keyword evidence="2" id="KW-0012">Acyltransferase</keyword>
<feature type="non-terminal residue" evidence="2">
    <location>
        <position position="1"/>
    </location>
</feature>
<feature type="non-terminal residue" evidence="2">
    <location>
        <position position="462"/>
    </location>
</feature>
<feature type="region of interest" description="Disordered" evidence="1">
    <location>
        <begin position="138"/>
        <end position="161"/>
    </location>
</feature>
<keyword evidence="2" id="KW-0808">Transferase</keyword>
<proteinExistence type="predicted"/>
<evidence type="ECO:0000313" key="2">
    <source>
        <dbReference type="EMBL" id="CAA9470875.1"/>
    </source>
</evidence>
<feature type="region of interest" description="Disordered" evidence="1">
    <location>
        <begin position="188"/>
        <end position="210"/>
    </location>
</feature>
<dbReference type="EMBL" id="CADCVJ010000089">
    <property type="protein sequence ID" value="CAA9470875.1"/>
    <property type="molecule type" value="Genomic_DNA"/>
</dbReference>
<feature type="compositionally biased region" description="Basic and acidic residues" evidence="1">
    <location>
        <begin position="141"/>
        <end position="158"/>
    </location>
</feature>
<protein>
    <submittedName>
        <fullName evidence="2">Citrate synthase (Si)</fullName>
        <ecNumber evidence="2">2.3.3.1</ecNumber>
    </submittedName>
</protein>
<dbReference type="AlphaFoldDB" id="A0A6J4RJ42"/>
<dbReference type="EC" id="2.3.3.1" evidence="2"/>
<feature type="compositionally biased region" description="Basic and acidic residues" evidence="1">
    <location>
        <begin position="253"/>
        <end position="263"/>
    </location>
</feature>
<name>A0A6J4RJ42_9ACTN</name>
<feature type="region of interest" description="Disordered" evidence="1">
    <location>
        <begin position="1"/>
        <end position="97"/>
    </location>
</feature>
<organism evidence="2">
    <name type="scientific">uncultured Solirubrobacteraceae bacterium</name>
    <dbReference type="NCBI Taxonomy" id="1162706"/>
    <lineage>
        <taxon>Bacteria</taxon>
        <taxon>Bacillati</taxon>
        <taxon>Actinomycetota</taxon>
        <taxon>Thermoleophilia</taxon>
        <taxon>Solirubrobacterales</taxon>
        <taxon>Solirubrobacteraceae</taxon>
        <taxon>environmental samples</taxon>
    </lineage>
</organism>
<evidence type="ECO:0000256" key="1">
    <source>
        <dbReference type="SAM" id="MobiDB-lite"/>
    </source>
</evidence>
<feature type="compositionally biased region" description="Basic and acidic residues" evidence="1">
    <location>
        <begin position="1"/>
        <end position="16"/>
    </location>
</feature>
<gene>
    <name evidence="2" type="ORF">AVDCRST_MAG38-1256</name>
</gene>
<feature type="compositionally biased region" description="Basic and acidic residues" evidence="1">
    <location>
        <begin position="69"/>
        <end position="79"/>
    </location>
</feature>
<feature type="compositionally biased region" description="Basic and acidic residues" evidence="1">
    <location>
        <begin position="296"/>
        <end position="363"/>
    </location>
</feature>